<dbReference type="GO" id="GO:0003723">
    <property type="term" value="F:RNA binding"/>
    <property type="evidence" value="ECO:0007669"/>
    <property type="project" value="UniProtKB-KW"/>
</dbReference>
<dbReference type="PANTHER" id="PTHR47545:SF1">
    <property type="entry name" value="MULTIFUNCTIONAL CCA PROTEIN"/>
    <property type="match status" value="1"/>
</dbReference>
<organism evidence="11 12">
    <name type="scientific">Candidatus Buchananbacteria bacterium RIFCSPHIGHO2_02_FULL_56_16</name>
    <dbReference type="NCBI Taxonomy" id="1797542"/>
    <lineage>
        <taxon>Bacteria</taxon>
        <taxon>Candidatus Buchananiibacteriota</taxon>
    </lineage>
</organism>
<dbReference type="AlphaFoldDB" id="A0A1G1YFG5"/>
<dbReference type="PANTHER" id="PTHR47545">
    <property type="entry name" value="MULTIFUNCTIONAL CCA PROTEIN"/>
    <property type="match status" value="1"/>
</dbReference>
<dbReference type="Gene3D" id="1.10.3090.10">
    <property type="entry name" value="cca-adding enzyme, domain 2"/>
    <property type="match status" value="1"/>
</dbReference>
<dbReference type="InterPro" id="IPR002646">
    <property type="entry name" value="PolA_pol_head_dom"/>
</dbReference>
<reference evidence="11 12" key="1">
    <citation type="journal article" date="2016" name="Nat. Commun.">
        <title>Thousands of microbial genomes shed light on interconnected biogeochemical processes in an aquifer system.</title>
        <authorList>
            <person name="Anantharaman K."/>
            <person name="Brown C.T."/>
            <person name="Hug L.A."/>
            <person name="Sharon I."/>
            <person name="Castelle C.J."/>
            <person name="Probst A.J."/>
            <person name="Thomas B.C."/>
            <person name="Singh A."/>
            <person name="Wilkins M.J."/>
            <person name="Karaoz U."/>
            <person name="Brodie E.L."/>
            <person name="Williams K.H."/>
            <person name="Hubbard S.S."/>
            <person name="Banfield J.F."/>
        </authorList>
    </citation>
    <scope>NUCLEOTIDE SEQUENCE [LARGE SCALE GENOMIC DNA]</scope>
</reference>
<evidence type="ECO:0000313" key="12">
    <source>
        <dbReference type="Proteomes" id="UP000177310"/>
    </source>
</evidence>
<evidence type="ECO:0000256" key="9">
    <source>
        <dbReference type="RuleBase" id="RU003953"/>
    </source>
</evidence>
<dbReference type="EMBL" id="MHIL01000024">
    <property type="protein sequence ID" value="OGY51083.1"/>
    <property type="molecule type" value="Genomic_DNA"/>
</dbReference>
<dbReference type="GO" id="GO:0046872">
    <property type="term" value="F:metal ion binding"/>
    <property type="evidence" value="ECO:0007669"/>
    <property type="project" value="UniProtKB-KW"/>
</dbReference>
<evidence type="ECO:0000313" key="11">
    <source>
        <dbReference type="EMBL" id="OGY51083.1"/>
    </source>
</evidence>
<protein>
    <recommendedName>
        <fullName evidence="10">Poly A polymerase head domain-containing protein</fullName>
    </recommendedName>
</protein>
<keyword evidence="4" id="KW-0479">Metal-binding</keyword>
<keyword evidence="6" id="KW-0067">ATP-binding</keyword>
<dbReference type="STRING" id="1797542.A3J59_00845"/>
<dbReference type="GO" id="GO:0008033">
    <property type="term" value="P:tRNA processing"/>
    <property type="evidence" value="ECO:0007669"/>
    <property type="project" value="UniProtKB-KW"/>
</dbReference>
<dbReference type="GO" id="GO:0016779">
    <property type="term" value="F:nucleotidyltransferase activity"/>
    <property type="evidence" value="ECO:0007669"/>
    <property type="project" value="UniProtKB-KW"/>
</dbReference>
<evidence type="ECO:0000259" key="10">
    <source>
        <dbReference type="Pfam" id="PF01743"/>
    </source>
</evidence>
<proteinExistence type="inferred from homology"/>
<evidence type="ECO:0000256" key="2">
    <source>
        <dbReference type="ARBA" id="ARBA00022694"/>
    </source>
</evidence>
<sequence>MNHWQKSLNAWASKPFVRQLQARFPRAEIFLVGGAVRDAILGRPTQDVDFVVRNVGKAPLERFLAQHGTVNLVGKRFGVFKFKPTGLSAYDLDIALPRTEHSLQHSGAYRDFKISSNSALPIEQDLSRRDFTVNAMAWDLYGRRLVDPFGGMADLKKKIIRTVGAPRQRFGEDYSRLLRAIRFAGQIGFTIDKQTWSALRADIKKLNRTAGGERIVPFEVIAKELVKMFDADPIEALTRLDRSGALQLLMPELLKMKGCPQPRNWHAEGDVWKHTRLALRHLTSASFRREFGATRIPSAVIWGLVFHDVGKPFTISRSDRLRFNNHDGVSTALFKKTATRLKLSSAGLDVEATGAIIARHMLLVHGQADKMKATTVEKYFFSDRFPGQLLLRLMFADISATVPPSGKPDFSDYRRLTRRLARLTKRSPGKRALPQPILDGHELMRHLRLPAGPKIGELLLLLREAQLRGTIKTKKQALALLKKRR</sequence>
<dbReference type="InterPro" id="IPR050124">
    <property type="entry name" value="tRNA_CCA-adding_enzyme"/>
</dbReference>
<name>A0A1G1YFG5_9BACT</name>
<keyword evidence="2" id="KW-0819">tRNA processing</keyword>
<dbReference type="SUPFAM" id="SSF81891">
    <property type="entry name" value="Poly A polymerase C-terminal region-like"/>
    <property type="match status" value="1"/>
</dbReference>
<dbReference type="Pfam" id="PF01743">
    <property type="entry name" value="PolyA_pol"/>
    <property type="match status" value="1"/>
</dbReference>
<evidence type="ECO:0000256" key="5">
    <source>
        <dbReference type="ARBA" id="ARBA00022741"/>
    </source>
</evidence>
<keyword evidence="7" id="KW-0460">Magnesium</keyword>
<evidence type="ECO:0000256" key="4">
    <source>
        <dbReference type="ARBA" id="ARBA00022723"/>
    </source>
</evidence>
<gene>
    <name evidence="11" type="ORF">A3J59_00845</name>
</gene>
<comment type="similarity">
    <text evidence="9">Belongs to the tRNA nucleotidyltransferase/poly(A) polymerase family.</text>
</comment>
<keyword evidence="3" id="KW-0548">Nucleotidyltransferase</keyword>
<dbReference type="Proteomes" id="UP000177310">
    <property type="component" value="Unassembled WGS sequence"/>
</dbReference>
<evidence type="ECO:0000256" key="1">
    <source>
        <dbReference type="ARBA" id="ARBA00022679"/>
    </source>
</evidence>
<keyword evidence="5" id="KW-0547">Nucleotide-binding</keyword>
<dbReference type="Gene3D" id="3.30.460.10">
    <property type="entry name" value="Beta Polymerase, domain 2"/>
    <property type="match status" value="1"/>
</dbReference>
<comment type="caution">
    <text evidence="11">The sequence shown here is derived from an EMBL/GenBank/DDBJ whole genome shotgun (WGS) entry which is preliminary data.</text>
</comment>
<evidence type="ECO:0000256" key="7">
    <source>
        <dbReference type="ARBA" id="ARBA00022842"/>
    </source>
</evidence>
<dbReference type="SUPFAM" id="SSF81301">
    <property type="entry name" value="Nucleotidyltransferase"/>
    <property type="match status" value="1"/>
</dbReference>
<keyword evidence="8 9" id="KW-0694">RNA-binding</keyword>
<evidence type="ECO:0000256" key="8">
    <source>
        <dbReference type="ARBA" id="ARBA00022884"/>
    </source>
</evidence>
<evidence type="ECO:0000256" key="6">
    <source>
        <dbReference type="ARBA" id="ARBA00022840"/>
    </source>
</evidence>
<dbReference type="GO" id="GO:0042245">
    <property type="term" value="P:RNA repair"/>
    <property type="evidence" value="ECO:0007669"/>
    <property type="project" value="UniProtKB-KW"/>
</dbReference>
<dbReference type="InterPro" id="IPR043519">
    <property type="entry name" value="NT_sf"/>
</dbReference>
<keyword evidence="1 9" id="KW-0808">Transferase</keyword>
<accession>A0A1G1YFG5</accession>
<evidence type="ECO:0000256" key="3">
    <source>
        <dbReference type="ARBA" id="ARBA00022695"/>
    </source>
</evidence>
<dbReference type="GO" id="GO:0005524">
    <property type="term" value="F:ATP binding"/>
    <property type="evidence" value="ECO:0007669"/>
    <property type="project" value="UniProtKB-KW"/>
</dbReference>
<dbReference type="CDD" id="cd05398">
    <property type="entry name" value="NT_ClassII-CCAase"/>
    <property type="match status" value="1"/>
</dbReference>
<feature type="domain" description="Poly A polymerase head" evidence="10">
    <location>
        <begin position="29"/>
        <end position="161"/>
    </location>
</feature>